<keyword evidence="3" id="KW-0808">Transferase</keyword>
<dbReference type="PANTHER" id="PTHR48050:SF13">
    <property type="entry name" value="STEROL 3-BETA-GLUCOSYLTRANSFERASE UGT80A2"/>
    <property type="match status" value="1"/>
</dbReference>
<dbReference type="GO" id="GO:0033072">
    <property type="term" value="P:vancomycin biosynthetic process"/>
    <property type="evidence" value="ECO:0007669"/>
    <property type="project" value="UniProtKB-ARBA"/>
</dbReference>
<dbReference type="Pfam" id="PF06722">
    <property type="entry name" value="EryCIII-like_C"/>
    <property type="match status" value="1"/>
</dbReference>
<gene>
    <name evidence="3" type="ORF">DFJ75_3552</name>
</gene>
<dbReference type="EMBL" id="RBKV01000001">
    <property type="protein sequence ID" value="RKR96698.1"/>
    <property type="molecule type" value="Genomic_DNA"/>
</dbReference>
<protein>
    <submittedName>
        <fullName evidence="3">UDP:flavonoid glycosyltransferase YjiC (YdhE family)</fullName>
    </submittedName>
</protein>
<dbReference type="InterPro" id="IPR002213">
    <property type="entry name" value="UDP_glucos_trans"/>
</dbReference>
<comment type="caution">
    <text evidence="3">The sequence shown here is derived from an EMBL/GenBank/DDBJ whole genome shotgun (WGS) entry which is preliminary data.</text>
</comment>
<dbReference type="Proteomes" id="UP000274762">
    <property type="component" value="Unassembled WGS sequence"/>
</dbReference>
<dbReference type="SUPFAM" id="SSF53756">
    <property type="entry name" value="UDP-Glycosyltransferase/glycogen phosphorylase"/>
    <property type="match status" value="1"/>
</dbReference>
<dbReference type="FunFam" id="3.40.50.2000:FF:000009">
    <property type="entry name" value="Sterol 3-beta-glucosyltransferase UGT80A2"/>
    <property type="match status" value="1"/>
</dbReference>
<dbReference type="CDD" id="cd03784">
    <property type="entry name" value="GT1_Gtf-like"/>
    <property type="match status" value="1"/>
</dbReference>
<proteinExistence type="predicted"/>
<dbReference type="GO" id="GO:0008194">
    <property type="term" value="F:UDP-glycosyltransferase activity"/>
    <property type="evidence" value="ECO:0007669"/>
    <property type="project" value="InterPro"/>
</dbReference>
<dbReference type="InterPro" id="IPR050426">
    <property type="entry name" value="Glycosyltransferase_28"/>
</dbReference>
<evidence type="ECO:0000313" key="3">
    <source>
        <dbReference type="EMBL" id="RKR96698.1"/>
    </source>
</evidence>
<dbReference type="AlphaFoldDB" id="A0A495K7V4"/>
<dbReference type="InterPro" id="IPR010610">
    <property type="entry name" value="EryCIII-like_C"/>
</dbReference>
<evidence type="ECO:0000259" key="2">
    <source>
        <dbReference type="Pfam" id="PF06722"/>
    </source>
</evidence>
<evidence type="ECO:0000259" key="1">
    <source>
        <dbReference type="Pfam" id="PF03033"/>
    </source>
</evidence>
<feature type="domain" description="Erythromycin biosynthesis protein CIII-like C-terminal" evidence="2">
    <location>
        <begin position="334"/>
        <end position="424"/>
    </location>
</feature>
<sequence length="457" mass="47700">MASFRAATTLFVVYRAGMRLVLMFYGSRGDIQPGLAFGLELQRRGHDVRMVVPPNYVPLARGLGLIAYAVGSDTASVWDSPRGQEILRTKNPYTKLRLAGAAIKEGFAAFDADAVDLLTGPEAELTGVDGVVSGPLCQERMYSIAEKLGVPFSVLRFGPFSENGVVGAVPGVVLPGPAAINRASWKLTDTLGFMVGRGAENSFRDRLGLPAVQQSLHQRLMTGEVLQIQAYDPVLFPGLVEEWGDRKPIVGYLDLPADAGGGAAGDAATTQAATRVLDQWLAAGDAPVFVTVGSVPVLDPDALTRVITEACAAVGVRALITMKGRATGPDRSDDGVFFAESLDHAAVLPRCRAAVHHGGAGTTAAGLRAGLPTMICHGGADQAYWGRQVKTLGLGTSCRLKGLTAERLTAGLEVILDPAVGTRVAAVAGALIAPDAAATHAAQLVEDRFGAIRSVSP</sequence>
<dbReference type="Gene3D" id="3.40.50.2000">
    <property type="entry name" value="Glycogen Phosphorylase B"/>
    <property type="match status" value="2"/>
</dbReference>
<organism evidence="3 4">
    <name type="scientific">Williamsia marianensis</name>
    <dbReference type="NCBI Taxonomy" id="85044"/>
    <lineage>
        <taxon>Bacteria</taxon>
        <taxon>Bacillati</taxon>
        <taxon>Actinomycetota</taxon>
        <taxon>Actinomycetes</taxon>
        <taxon>Mycobacteriales</taxon>
        <taxon>Nocardiaceae</taxon>
        <taxon>Williamsia</taxon>
    </lineage>
</organism>
<dbReference type="GO" id="GO:0016758">
    <property type="term" value="F:hexosyltransferase activity"/>
    <property type="evidence" value="ECO:0007669"/>
    <property type="project" value="InterPro"/>
</dbReference>
<dbReference type="GO" id="GO:0005975">
    <property type="term" value="P:carbohydrate metabolic process"/>
    <property type="evidence" value="ECO:0007669"/>
    <property type="project" value="InterPro"/>
</dbReference>
<accession>A0A495K7V4</accession>
<evidence type="ECO:0000313" key="4">
    <source>
        <dbReference type="Proteomes" id="UP000274762"/>
    </source>
</evidence>
<feature type="domain" description="Glycosyltransferase family 28 N-terminal" evidence="1">
    <location>
        <begin position="21"/>
        <end position="55"/>
    </location>
</feature>
<dbReference type="Pfam" id="PF03033">
    <property type="entry name" value="Glyco_transf_28"/>
    <property type="match status" value="1"/>
</dbReference>
<reference evidence="3 4" key="1">
    <citation type="submission" date="2018-10" db="EMBL/GenBank/DDBJ databases">
        <title>Sequencing the genomes of 1000 actinobacteria strains.</title>
        <authorList>
            <person name="Klenk H.-P."/>
        </authorList>
    </citation>
    <scope>NUCLEOTIDE SEQUENCE [LARGE SCALE GENOMIC DNA]</scope>
    <source>
        <strain evidence="3 4">DSM 44343</strain>
    </source>
</reference>
<dbReference type="PANTHER" id="PTHR48050">
    <property type="entry name" value="STEROL 3-BETA-GLUCOSYLTRANSFERASE"/>
    <property type="match status" value="1"/>
</dbReference>
<name>A0A495K7V4_WILMA</name>
<dbReference type="InterPro" id="IPR004276">
    <property type="entry name" value="GlycoTrans_28_N"/>
</dbReference>